<organism evidence="2 3">
    <name type="scientific">Clonorchis sinensis</name>
    <name type="common">Chinese liver fluke</name>
    <dbReference type="NCBI Taxonomy" id="79923"/>
    <lineage>
        <taxon>Eukaryota</taxon>
        <taxon>Metazoa</taxon>
        <taxon>Spiralia</taxon>
        <taxon>Lophotrochozoa</taxon>
        <taxon>Platyhelminthes</taxon>
        <taxon>Trematoda</taxon>
        <taxon>Digenea</taxon>
        <taxon>Opisthorchiida</taxon>
        <taxon>Opisthorchiata</taxon>
        <taxon>Opisthorchiidae</taxon>
        <taxon>Clonorchis</taxon>
    </lineage>
</organism>
<evidence type="ECO:0000256" key="1">
    <source>
        <dbReference type="SAM" id="MobiDB-lite"/>
    </source>
</evidence>
<name>G7YF23_CLOSI</name>
<feature type="compositionally biased region" description="Polar residues" evidence="1">
    <location>
        <begin position="121"/>
        <end position="142"/>
    </location>
</feature>
<feature type="compositionally biased region" description="Polar residues" evidence="1">
    <location>
        <begin position="155"/>
        <end position="165"/>
    </location>
</feature>
<proteinExistence type="predicted"/>
<reference evidence="2" key="1">
    <citation type="journal article" date="2011" name="Genome Biol.">
        <title>The draft genome of the carcinogenic human liver fluke Clonorchis sinensis.</title>
        <authorList>
            <person name="Wang X."/>
            <person name="Chen W."/>
            <person name="Huang Y."/>
            <person name="Sun J."/>
            <person name="Men J."/>
            <person name="Liu H."/>
            <person name="Luo F."/>
            <person name="Guo L."/>
            <person name="Lv X."/>
            <person name="Deng C."/>
            <person name="Zhou C."/>
            <person name="Fan Y."/>
            <person name="Li X."/>
            <person name="Huang L."/>
            <person name="Hu Y."/>
            <person name="Liang C."/>
            <person name="Hu X."/>
            <person name="Xu J."/>
            <person name="Yu X."/>
        </authorList>
    </citation>
    <scope>NUCLEOTIDE SEQUENCE [LARGE SCALE GENOMIC DNA]</scope>
    <source>
        <strain evidence="2">Henan</strain>
    </source>
</reference>
<reference key="2">
    <citation type="submission" date="2011-10" db="EMBL/GenBank/DDBJ databases">
        <title>The genome and transcriptome sequence of Clonorchis sinensis provide insights into the carcinogenic liver fluke.</title>
        <authorList>
            <person name="Wang X."/>
            <person name="Huang Y."/>
            <person name="Chen W."/>
            <person name="Liu H."/>
            <person name="Guo L."/>
            <person name="Chen Y."/>
            <person name="Luo F."/>
            <person name="Zhou W."/>
            <person name="Sun J."/>
            <person name="Mao Q."/>
            <person name="Liang P."/>
            <person name="Zhou C."/>
            <person name="Tian Y."/>
            <person name="Men J."/>
            <person name="Lv X."/>
            <person name="Huang L."/>
            <person name="Zhou J."/>
            <person name="Hu Y."/>
            <person name="Li R."/>
            <person name="Zhang F."/>
            <person name="Lei H."/>
            <person name="Li X."/>
            <person name="Hu X."/>
            <person name="Liang C."/>
            <person name="Xu J."/>
            <person name="Wu Z."/>
            <person name="Yu X."/>
        </authorList>
    </citation>
    <scope>NUCLEOTIDE SEQUENCE</scope>
    <source>
        <strain>Henan</strain>
    </source>
</reference>
<keyword evidence="3" id="KW-1185">Reference proteome</keyword>
<protein>
    <submittedName>
        <fullName evidence="2">Uncharacterized protein</fullName>
    </submittedName>
</protein>
<gene>
    <name evidence="2" type="ORF">CLF_106372</name>
</gene>
<dbReference type="AlphaFoldDB" id="G7YF23"/>
<dbReference type="EMBL" id="DF143168">
    <property type="protein sequence ID" value="GAA51556.1"/>
    <property type="molecule type" value="Genomic_DNA"/>
</dbReference>
<accession>G7YF23</accession>
<feature type="region of interest" description="Disordered" evidence="1">
    <location>
        <begin position="111"/>
        <end position="168"/>
    </location>
</feature>
<evidence type="ECO:0000313" key="2">
    <source>
        <dbReference type="EMBL" id="GAA51556.1"/>
    </source>
</evidence>
<evidence type="ECO:0000313" key="3">
    <source>
        <dbReference type="Proteomes" id="UP000008909"/>
    </source>
</evidence>
<sequence>MNYRGAYFGPPIIFGYRRGANLLRRRFATAYEQSGNCPNMNVLRPGAFSGQPNGGSSRYPVLAYTTDRRDPPVLAVPYEPISGFRSMKSFRGRMATNVGRGRGAYSYGFSSLTKGKDHKPSTVQGTSEPSVNADTEQSSAQNAVKEPTTDEKVGQENNEAAQNKPNEAGNMYMLVKQPFPETTSTPFANGLCRVEGEQALASRCQRFNKFWL</sequence>
<dbReference type="Proteomes" id="UP000008909">
    <property type="component" value="Unassembled WGS sequence"/>
</dbReference>